<proteinExistence type="predicted"/>
<sequence length="314" mass="35845">MDNGFIMLSRKLFSHRIWKASRTFSECEAWIDLIQSARFEATVTIERIGGRDITYERGQYPASISFLAKRWGWKSEKKVRNFLDMLKKEGMITTDAKQGMNIITLCKYDVYNTPNNDQGEPKGKGEGIDIVKKIRDLEHALGKLTASIGTSVGQGEGNNNKKVKKEKKEKNNTEDSNESPVCGTSQPHAEHIDYSELVKFFNEKTQGVFGSIRMPLSDKRKGMINARIKTYGKETFAKMIQMALNSDFLKGQNKNGWRASFDWLIKPTNFEKVISGNYDNKNRTNNNAGDRDMEEFYRSIASGIARQSYEEAKR</sequence>
<feature type="region of interest" description="Disordered" evidence="1">
    <location>
        <begin position="149"/>
        <end position="188"/>
    </location>
</feature>
<keyword evidence="3" id="KW-1185">Reference proteome</keyword>
<reference evidence="2 3" key="1">
    <citation type="submission" date="2020-08" db="EMBL/GenBank/DDBJ databases">
        <title>Genome public.</title>
        <authorList>
            <person name="Liu C."/>
            <person name="Sun Q."/>
        </authorList>
    </citation>
    <scope>NUCLEOTIDE SEQUENCE [LARGE SCALE GENOMIC DNA]</scope>
    <source>
        <strain evidence="2 3">NSJ-79</strain>
    </source>
</reference>
<dbReference type="EMBL" id="JACOOJ010000005">
    <property type="protein sequence ID" value="MBC5632088.1"/>
    <property type="molecule type" value="Genomic_DNA"/>
</dbReference>
<comment type="caution">
    <text evidence="2">The sequence shown here is derived from an EMBL/GenBank/DDBJ whole genome shotgun (WGS) entry which is preliminary data.</text>
</comment>
<accession>A0ABR7DMQ9</accession>
<dbReference type="Proteomes" id="UP000651475">
    <property type="component" value="Unassembled WGS sequence"/>
</dbReference>
<evidence type="ECO:0000256" key="1">
    <source>
        <dbReference type="SAM" id="MobiDB-lite"/>
    </source>
</evidence>
<protein>
    <submittedName>
        <fullName evidence="2">Uncharacterized protein</fullName>
    </submittedName>
</protein>
<name>A0ABR7DMQ9_9BACT</name>
<organism evidence="2 3">
    <name type="scientific">Parabacteroides hominis</name>
    <dbReference type="NCBI Taxonomy" id="2763057"/>
    <lineage>
        <taxon>Bacteria</taxon>
        <taxon>Pseudomonadati</taxon>
        <taxon>Bacteroidota</taxon>
        <taxon>Bacteroidia</taxon>
        <taxon>Bacteroidales</taxon>
        <taxon>Tannerellaceae</taxon>
        <taxon>Parabacteroides</taxon>
    </lineage>
</organism>
<evidence type="ECO:0000313" key="3">
    <source>
        <dbReference type="Proteomes" id="UP000651475"/>
    </source>
</evidence>
<gene>
    <name evidence="2" type="ORF">H8S65_04780</name>
</gene>
<dbReference type="RefSeq" id="WP_186928871.1">
    <property type="nucleotide sequence ID" value="NZ_JACOOJ010000005.1"/>
</dbReference>
<evidence type="ECO:0000313" key="2">
    <source>
        <dbReference type="EMBL" id="MBC5632088.1"/>
    </source>
</evidence>